<dbReference type="EMBL" id="KK103041">
    <property type="protein sequence ID" value="KIY96364.1"/>
    <property type="molecule type" value="Genomic_DNA"/>
</dbReference>
<dbReference type="InterPro" id="IPR032041">
    <property type="entry name" value="Cdc73_N"/>
</dbReference>
<dbReference type="Pfam" id="PF16050">
    <property type="entry name" value="CDC73_N"/>
    <property type="match status" value="1"/>
</dbReference>
<accession>A0A0D2LY80</accession>
<gene>
    <name evidence="2" type="ORF">MNEG_11600</name>
</gene>
<dbReference type="Proteomes" id="UP000054498">
    <property type="component" value="Unassembled WGS sequence"/>
</dbReference>
<dbReference type="PANTHER" id="PTHR12466:SF8">
    <property type="entry name" value="PARAFIBROMIN"/>
    <property type="match status" value="1"/>
</dbReference>
<feature type="non-terminal residue" evidence="2">
    <location>
        <position position="95"/>
    </location>
</feature>
<evidence type="ECO:0000313" key="3">
    <source>
        <dbReference type="Proteomes" id="UP000054498"/>
    </source>
</evidence>
<proteinExistence type="predicted"/>
<protein>
    <recommendedName>
        <fullName evidence="1">Paf1 complex subunit Cdc73 N-terminal domain-containing protein</fullName>
    </recommendedName>
</protein>
<dbReference type="KEGG" id="mng:MNEG_11600"/>
<dbReference type="PANTHER" id="PTHR12466">
    <property type="entry name" value="CDC73 DOMAIN PROTEIN"/>
    <property type="match status" value="1"/>
</dbReference>
<dbReference type="OrthoDB" id="2186602at2759"/>
<dbReference type="GeneID" id="25728879"/>
<dbReference type="RefSeq" id="XP_013895384.1">
    <property type="nucleotide sequence ID" value="XM_014039930.1"/>
</dbReference>
<dbReference type="AlphaFoldDB" id="A0A0D2LY80"/>
<sequence length="95" mass="10712">MADPLSVLRDYVVQQKLDQVKLKDDGRVYFSDQYSFPKATYTAFKSNGPGGDFYDLGSVVYFISMVAAHETARIAEYVAGCKQRGFRPVAFVDRK</sequence>
<dbReference type="GO" id="GO:0000993">
    <property type="term" value="F:RNA polymerase II complex binding"/>
    <property type="evidence" value="ECO:0007669"/>
    <property type="project" value="TreeGrafter"/>
</dbReference>
<dbReference type="GO" id="GO:0006368">
    <property type="term" value="P:transcription elongation by RNA polymerase II"/>
    <property type="evidence" value="ECO:0007669"/>
    <property type="project" value="InterPro"/>
</dbReference>
<dbReference type="GO" id="GO:0016593">
    <property type="term" value="C:Cdc73/Paf1 complex"/>
    <property type="evidence" value="ECO:0007669"/>
    <property type="project" value="InterPro"/>
</dbReference>
<dbReference type="GO" id="GO:0032968">
    <property type="term" value="P:positive regulation of transcription elongation by RNA polymerase II"/>
    <property type="evidence" value="ECO:0007669"/>
    <property type="project" value="TreeGrafter"/>
</dbReference>
<reference evidence="2 3" key="1">
    <citation type="journal article" date="2013" name="BMC Genomics">
        <title>Reconstruction of the lipid metabolism for the microalga Monoraphidium neglectum from its genome sequence reveals characteristics suitable for biofuel production.</title>
        <authorList>
            <person name="Bogen C."/>
            <person name="Al-Dilaimi A."/>
            <person name="Albersmeier A."/>
            <person name="Wichmann J."/>
            <person name="Grundmann M."/>
            <person name="Rupp O."/>
            <person name="Lauersen K.J."/>
            <person name="Blifernez-Klassen O."/>
            <person name="Kalinowski J."/>
            <person name="Goesmann A."/>
            <person name="Mussgnug J.H."/>
            <person name="Kruse O."/>
        </authorList>
    </citation>
    <scope>NUCLEOTIDE SEQUENCE [LARGE SCALE GENOMIC DNA]</scope>
    <source>
        <strain evidence="2 3">SAG 48.87</strain>
    </source>
</reference>
<keyword evidence="3" id="KW-1185">Reference proteome</keyword>
<feature type="domain" description="Paf1 complex subunit Cdc73 N-terminal" evidence="1">
    <location>
        <begin position="1"/>
        <end position="95"/>
    </location>
</feature>
<dbReference type="InterPro" id="IPR007852">
    <property type="entry name" value="Cdc73/Parafibromin"/>
</dbReference>
<evidence type="ECO:0000259" key="1">
    <source>
        <dbReference type="Pfam" id="PF16050"/>
    </source>
</evidence>
<evidence type="ECO:0000313" key="2">
    <source>
        <dbReference type="EMBL" id="KIY96364.1"/>
    </source>
</evidence>
<organism evidence="2 3">
    <name type="scientific">Monoraphidium neglectum</name>
    <dbReference type="NCBI Taxonomy" id="145388"/>
    <lineage>
        <taxon>Eukaryota</taxon>
        <taxon>Viridiplantae</taxon>
        <taxon>Chlorophyta</taxon>
        <taxon>core chlorophytes</taxon>
        <taxon>Chlorophyceae</taxon>
        <taxon>CS clade</taxon>
        <taxon>Sphaeropleales</taxon>
        <taxon>Selenastraceae</taxon>
        <taxon>Monoraphidium</taxon>
    </lineage>
</organism>
<name>A0A0D2LY80_9CHLO</name>